<dbReference type="GO" id="GO:0000122">
    <property type="term" value="P:negative regulation of transcription by RNA polymerase II"/>
    <property type="evidence" value="ECO:0007669"/>
    <property type="project" value="EnsemblFungi"/>
</dbReference>
<evidence type="ECO:0000256" key="9">
    <source>
        <dbReference type="RuleBase" id="RU364149"/>
    </source>
</evidence>
<evidence type="ECO:0000256" key="1">
    <source>
        <dbReference type="ARBA" id="ARBA00004123"/>
    </source>
</evidence>
<dbReference type="GO" id="GO:0061629">
    <property type="term" value="F:RNA polymerase II-specific DNA-binding transcription factor binding"/>
    <property type="evidence" value="ECO:0007669"/>
    <property type="project" value="EnsemblFungi"/>
</dbReference>
<keyword evidence="5 9" id="KW-0010">Activator</keyword>
<keyword evidence="7 9" id="KW-0539">Nucleus</keyword>
<reference evidence="12 13" key="1">
    <citation type="journal article" date="2011" name="Proc. Natl. Acad. Sci. U.S.A.">
        <title>Evolutionary erosion of yeast sex chromosomes by mating-type switching accidents.</title>
        <authorList>
            <person name="Gordon J.L."/>
            <person name="Armisen D."/>
            <person name="Proux-Wera E."/>
            <person name="Oheigeartaigh S.S."/>
            <person name="Byrne K.P."/>
            <person name="Wolfe K.H."/>
        </authorList>
    </citation>
    <scope>NUCLEOTIDE SEQUENCE [LARGE SCALE GENOMIC DNA]</scope>
    <source>
        <strain evidence="13">ATCC 22294 / BCRC 22015 / CBS 2517 / CECT 1963 / NBRC 1671 / NRRL Y-8276</strain>
    </source>
</reference>
<evidence type="ECO:0000259" key="10">
    <source>
        <dbReference type="Pfam" id="PF11635"/>
    </source>
</evidence>
<evidence type="ECO:0000256" key="4">
    <source>
        <dbReference type="ARBA" id="ARBA00023015"/>
    </source>
</evidence>
<evidence type="ECO:0000256" key="3">
    <source>
        <dbReference type="ARBA" id="ARBA00019614"/>
    </source>
</evidence>
<evidence type="ECO:0000259" key="11">
    <source>
        <dbReference type="Pfam" id="PF20719"/>
    </source>
</evidence>
<organism evidence="12 13">
    <name type="scientific">Kazachstania africana (strain ATCC 22294 / BCRC 22015 / CBS 2517 / CECT 1963 / NBRC 1671 / NRRL Y-8276)</name>
    <name type="common">Yeast</name>
    <name type="synonym">Kluyveromyces africanus</name>
    <dbReference type="NCBI Taxonomy" id="1071382"/>
    <lineage>
        <taxon>Eukaryota</taxon>
        <taxon>Fungi</taxon>
        <taxon>Dikarya</taxon>
        <taxon>Ascomycota</taxon>
        <taxon>Saccharomycotina</taxon>
        <taxon>Saccharomycetes</taxon>
        <taxon>Saccharomycetales</taxon>
        <taxon>Saccharomycetaceae</taxon>
        <taxon>Kazachstania</taxon>
    </lineage>
</organism>
<keyword evidence="6 9" id="KW-0804">Transcription</keyword>
<sequence>MYSLRQNQIAWSRTGIIAYGDSESSEGNLCITFLETVNGSNWRFHPPQRYIIHPQLHEIPTSQGSVGGSNINVGIASPTTVPSASTHVRPNIHFFYNISSIHWNDYFSLPGDMLTVCDEIGNVTMMITGQGLEGATTFEKLTLLFQDNIYKMHNHAMPLSPVNQLQNTLLEKKQTKKEYNTTILDFHWISSSKAIIGSQFCVFDSSVKCYRNKAQQVSPFGVFYPPFMKYACLGIRRNGQIDFWYQFSNSKDHKKITLQLFYSQDQRSKELDWFEFAKLTPINEEQALLITTYSKLSKKLSFYKLNVSWNAPADKSENLLNDPTLSVKLILESNVERVDSEGNIIELMNIHPLFKSPLIKEPSPEILLIYRVCGTNKSIIRRQKITHIDLSTEYLSILKPDLPSTQSGKGGFLKSERYSISQSGELKLDNIVVHVTSELIDGFITFYFENGSVATYNQNDWILETERSKKTTGSSNFSNVIMSILSSGFHYPALPPSGVIEWMTVSPSMAGIITKIVKDPVPKFFPVYQNDVLSKANDNINAVAFAFSFANITHRQLASEDLTIACKTHILKIAKLDVKRAEDFIVILMSNLFSFFNVSPDAPKDIMDKMIMSRPIQKIMLLQLELGSGFGDESIAKIARVILYLKNILFALSGVSRNLQFAVEQMNNSSNSTKSIFPASFSKQDLIHSIIPIAKWFVKFTTYLIQEVLLLINNPLDIGPTLVLGIFGAKMPRHLILTILSEIKKIIQLITKFPENTYPVLNESSHFLKMVLSESPVNFEKFETFLVDVNNKFTALNEQQVPNARETSLAREYSLLIRGVVPTDQSKITEFLLNYSRNAIISRVNAANIFFSDTSGLSISNDELFVPKLHHLLKPIADGLIIEPQDLPAGMKSSRKFSQTAFDGITYDYFSQLEMQTGKLKRCSRCGCVTRAGYVISPDKTIVATSIQTRRWPTMYTRNCVCSGMLYDLESETNSST</sequence>
<feature type="domain" description="Mediator complex subunit 16 C-terminal" evidence="11">
    <location>
        <begin position="837"/>
        <end position="967"/>
    </location>
</feature>
<dbReference type="Pfam" id="PF11635">
    <property type="entry name" value="Med16_N"/>
    <property type="match status" value="1"/>
</dbReference>
<comment type="similarity">
    <text evidence="2 9">Belongs to the Mediator complex subunit 16 family.</text>
</comment>
<comment type="subunit">
    <text evidence="9">Component of the Mediator complex.</text>
</comment>
<dbReference type="EMBL" id="HE650821">
    <property type="protein sequence ID" value="CCF56236.1"/>
    <property type="molecule type" value="Genomic_DNA"/>
</dbReference>
<dbReference type="AlphaFoldDB" id="H2APD6"/>
<accession>H2APD6</accession>
<dbReference type="GeneID" id="13886073"/>
<name>H2APD6_KAZAF</name>
<dbReference type="Proteomes" id="UP000005220">
    <property type="component" value="Chromosome 1"/>
</dbReference>
<dbReference type="InterPro" id="IPR048339">
    <property type="entry name" value="Mediator_Med16_C"/>
</dbReference>
<dbReference type="PANTHER" id="PTHR13224:SF6">
    <property type="entry name" value="MEDIATOR OF RNA POLYMERASE II TRANSCRIPTION SUBUNIT 16"/>
    <property type="match status" value="1"/>
</dbReference>
<comment type="subcellular location">
    <subcellularLocation>
        <location evidence="1 9">Nucleus</location>
    </subcellularLocation>
</comment>
<evidence type="ECO:0000313" key="13">
    <source>
        <dbReference type="Proteomes" id="UP000005220"/>
    </source>
</evidence>
<dbReference type="GO" id="GO:0070847">
    <property type="term" value="C:core mediator complex"/>
    <property type="evidence" value="ECO:0007669"/>
    <property type="project" value="EnsemblFungi"/>
</dbReference>
<dbReference type="Pfam" id="PF20719">
    <property type="entry name" value="Med16_C"/>
    <property type="match status" value="1"/>
</dbReference>
<evidence type="ECO:0000256" key="2">
    <source>
        <dbReference type="ARBA" id="ARBA00006543"/>
    </source>
</evidence>
<dbReference type="HOGENOM" id="CLU_311703_0_0_1"/>
<dbReference type="FunCoup" id="H2APD6">
    <property type="interactions" value="327"/>
</dbReference>
<evidence type="ECO:0000313" key="12">
    <source>
        <dbReference type="EMBL" id="CCF56236.1"/>
    </source>
</evidence>
<protein>
    <recommendedName>
        <fullName evidence="3 9">Mediator of RNA polymerase II transcription subunit 16</fullName>
    </recommendedName>
    <alternativeName>
        <fullName evidence="8 9">Mediator complex subunit 16</fullName>
    </alternativeName>
</protein>
<dbReference type="GO" id="GO:0034605">
    <property type="term" value="P:cellular response to heat"/>
    <property type="evidence" value="ECO:0007669"/>
    <property type="project" value="EnsemblFungi"/>
</dbReference>
<dbReference type="GO" id="GO:0051123">
    <property type="term" value="P:RNA polymerase II preinitiation complex assembly"/>
    <property type="evidence" value="ECO:0007669"/>
    <property type="project" value="EnsemblFungi"/>
</dbReference>
<keyword evidence="13" id="KW-1185">Reference proteome</keyword>
<comment type="function">
    <text evidence="9">Component of the Mediator complex, a coactivator involved in the regulated transcription of nearly all RNA polymerase II-dependent genes. Mediator functions as a bridge to convey information from gene-specific regulatory proteins to the basal RNA polymerase II transcription machinery. Mediator is recruited to promoters by direct interactions with regulatory proteins and serves as a scaffold for the assembly of a functional preinitiation complex with RNA polymerase II and the general transcription factors.</text>
</comment>
<dbReference type="GO" id="GO:0032968">
    <property type="term" value="P:positive regulation of transcription elongation by RNA polymerase II"/>
    <property type="evidence" value="ECO:0007669"/>
    <property type="project" value="EnsemblFungi"/>
</dbReference>
<evidence type="ECO:0000256" key="8">
    <source>
        <dbReference type="ARBA" id="ARBA00032015"/>
    </source>
</evidence>
<dbReference type="InterPro" id="IPR021665">
    <property type="entry name" value="Mediator_Med16_N"/>
</dbReference>
<dbReference type="GO" id="GO:0070202">
    <property type="term" value="P:regulation of establishment of protein localization to chromosome"/>
    <property type="evidence" value="ECO:0007669"/>
    <property type="project" value="EnsemblFungi"/>
</dbReference>
<dbReference type="InParanoid" id="H2APD6"/>
<dbReference type="PANTHER" id="PTHR13224">
    <property type="entry name" value="THYROID HORMONE RECEPTOR-ASSOCIATED PROTEIN-RELATED"/>
    <property type="match status" value="1"/>
</dbReference>
<dbReference type="GO" id="GO:0016592">
    <property type="term" value="C:mediator complex"/>
    <property type="evidence" value="ECO:0007669"/>
    <property type="project" value="EnsemblFungi"/>
</dbReference>
<dbReference type="STRING" id="1071382.H2APD6"/>
<proteinExistence type="inferred from homology"/>
<dbReference type="RefSeq" id="XP_003955371.1">
    <property type="nucleotide sequence ID" value="XM_003955322.1"/>
</dbReference>
<dbReference type="GO" id="GO:0060261">
    <property type="term" value="P:positive regulation of transcription initiation by RNA polymerase II"/>
    <property type="evidence" value="ECO:0007669"/>
    <property type="project" value="EnsemblFungi"/>
</dbReference>
<gene>
    <name evidence="12" type="primary">KAFR0A08020</name>
    <name evidence="9" type="synonym">MED16</name>
    <name evidence="12" type="ORF">KAFR_0A08020</name>
</gene>
<evidence type="ECO:0000256" key="7">
    <source>
        <dbReference type="ARBA" id="ARBA00023242"/>
    </source>
</evidence>
<dbReference type="OrthoDB" id="4139168at2759"/>
<feature type="domain" description="Mediator complex subunit Med16 N-terminal" evidence="10">
    <location>
        <begin position="171"/>
        <end position="493"/>
    </location>
</feature>
<evidence type="ECO:0000256" key="5">
    <source>
        <dbReference type="ARBA" id="ARBA00023159"/>
    </source>
</evidence>
<keyword evidence="4 9" id="KW-0805">Transcription regulation</keyword>
<evidence type="ECO:0000256" key="6">
    <source>
        <dbReference type="ARBA" id="ARBA00023163"/>
    </source>
</evidence>
<dbReference type="eggNOG" id="ENOG502QWAC">
    <property type="taxonomic scope" value="Eukaryota"/>
</dbReference>
<dbReference type="KEGG" id="kaf:KAFR_0A08020"/>
<dbReference type="InterPro" id="IPR048338">
    <property type="entry name" value="Mediator_Med16"/>
</dbReference>